<dbReference type="Proteomes" id="UP000683925">
    <property type="component" value="Unassembled WGS sequence"/>
</dbReference>
<accession>A0A8S1U0K4</accession>
<proteinExistence type="predicted"/>
<evidence type="ECO:0000313" key="2">
    <source>
        <dbReference type="EMBL" id="CAD8157442.1"/>
    </source>
</evidence>
<gene>
    <name evidence="2" type="ORF">POCTA_138.1.T0330316</name>
</gene>
<sequence>MSNSKERLIKCNIHPQFQLHFRKGEVIKLDGYQHLPFCLLLYLLLLELLGITSYILLCLQFL</sequence>
<name>A0A8S1U0K4_PAROT</name>
<keyword evidence="1" id="KW-0472">Membrane</keyword>
<comment type="caution">
    <text evidence="2">The sequence shown here is derived from an EMBL/GenBank/DDBJ whole genome shotgun (WGS) entry which is preliminary data.</text>
</comment>
<feature type="transmembrane region" description="Helical" evidence="1">
    <location>
        <begin position="39"/>
        <end position="59"/>
    </location>
</feature>
<keyword evidence="1" id="KW-0812">Transmembrane</keyword>
<dbReference type="EMBL" id="CAJJDP010000033">
    <property type="protein sequence ID" value="CAD8157442.1"/>
    <property type="molecule type" value="Genomic_DNA"/>
</dbReference>
<organism evidence="2 3">
    <name type="scientific">Paramecium octaurelia</name>
    <dbReference type="NCBI Taxonomy" id="43137"/>
    <lineage>
        <taxon>Eukaryota</taxon>
        <taxon>Sar</taxon>
        <taxon>Alveolata</taxon>
        <taxon>Ciliophora</taxon>
        <taxon>Intramacronucleata</taxon>
        <taxon>Oligohymenophorea</taxon>
        <taxon>Peniculida</taxon>
        <taxon>Parameciidae</taxon>
        <taxon>Paramecium</taxon>
    </lineage>
</organism>
<keyword evidence="3" id="KW-1185">Reference proteome</keyword>
<reference evidence="2" key="1">
    <citation type="submission" date="2021-01" db="EMBL/GenBank/DDBJ databases">
        <authorList>
            <consortium name="Genoscope - CEA"/>
            <person name="William W."/>
        </authorList>
    </citation>
    <scope>NUCLEOTIDE SEQUENCE</scope>
</reference>
<keyword evidence="1" id="KW-1133">Transmembrane helix</keyword>
<evidence type="ECO:0000256" key="1">
    <source>
        <dbReference type="SAM" id="Phobius"/>
    </source>
</evidence>
<dbReference type="AlphaFoldDB" id="A0A8S1U0K4"/>
<protein>
    <submittedName>
        <fullName evidence="2">Uncharacterized protein</fullName>
    </submittedName>
</protein>
<evidence type="ECO:0000313" key="3">
    <source>
        <dbReference type="Proteomes" id="UP000683925"/>
    </source>
</evidence>